<organism evidence="1 2">
    <name type="scientific">Pelosinus fermentans B4</name>
    <dbReference type="NCBI Taxonomy" id="1149862"/>
    <lineage>
        <taxon>Bacteria</taxon>
        <taxon>Bacillati</taxon>
        <taxon>Bacillota</taxon>
        <taxon>Negativicutes</taxon>
        <taxon>Selenomonadales</taxon>
        <taxon>Sporomusaceae</taxon>
        <taxon>Pelosinus</taxon>
    </lineage>
</organism>
<reference evidence="1 2" key="1">
    <citation type="journal article" date="2012" name="J. Bacteriol.">
        <title>Draft Genome Sequences for Two Metal-Reducing Pelosinus fermentans Strains Isolated from a Cr(VI)-Contaminated Site and for Type Strain R7.</title>
        <authorList>
            <person name="Brown S.D."/>
            <person name="Podar M."/>
            <person name="Klingeman D.M."/>
            <person name="Johnson C.M."/>
            <person name="Yang Z.K."/>
            <person name="Utturkar S.M."/>
            <person name="Land M.L."/>
            <person name="Mosher J.J."/>
            <person name="Hurt R.A.Jr."/>
            <person name="Phelps T.J."/>
            <person name="Palumbo A.V."/>
            <person name="Arkin A.P."/>
            <person name="Hazen T.C."/>
            <person name="Elias D.A."/>
        </authorList>
    </citation>
    <scope>NUCLEOTIDE SEQUENCE [LARGE SCALE GENOMIC DNA]</scope>
    <source>
        <strain evidence="1 2">B4</strain>
    </source>
</reference>
<sequence>MAKKGKNFLAIHWNLKPKQFAYAKKKNISIEP</sequence>
<keyword evidence="2" id="KW-1185">Reference proteome</keyword>
<comment type="caution">
    <text evidence="1">The sequence shown here is derived from an EMBL/GenBank/DDBJ whole genome shotgun (WGS) entry which is preliminary data.</text>
</comment>
<evidence type="ECO:0000313" key="2">
    <source>
        <dbReference type="Proteomes" id="UP000004324"/>
    </source>
</evidence>
<name>I8RJH2_9FIRM</name>
<evidence type="ECO:0000313" key="1">
    <source>
        <dbReference type="EMBL" id="EIW18305.1"/>
    </source>
</evidence>
<proteinExistence type="predicted"/>
<dbReference type="EMBL" id="AKVJ01000027">
    <property type="protein sequence ID" value="EIW18305.1"/>
    <property type="molecule type" value="Genomic_DNA"/>
</dbReference>
<gene>
    <name evidence="1" type="ORF">FB4_3479</name>
</gene>
<protein>
    <submittedName>
        <fullName evidence="1">Uncharacterized protein</fullName>
    </submittedName>
</protein>
<accession>I8RJH2</accession>
<dbReference type="Proteomes" id="UP000004324">
    <property type="component" value="Unassembled WGS sequence"/>
</dbReference>
<dbReference type="AlphaFoldDB" id="I8RJH2"/>